<organism evidence="3 4">
    <name type="scientific">Winogradskyella eximia</name>
    <dbReference type="NCBI Taxonomy" id="262006"/>
    <lineage>
        <taxon>Bacteria</taxon>
        <taxon>Pseudomonadati</taxon>
        <taxon>Bacteroidota</taxon>
        <taxon>Flavobacteriia</taxon>
        <taxon>Flavobacteriales</taxon>
        <taxon>Flavobacteriaceae</taxon>
        <taxon>Winogradskyella</taxon>
    </lineage>
</organism>
<keyword evidence="2" id="KW-0732">Signal</keyword>
<name>A0A3D9H1W5_9FLAO</name>
<feature type="compositionally biased region" description="Low complexity" evidence="1">
    <location>
        <begin position="357"/>
        <end position="374"/>
    </location>
</feature>
<reference evidence="3 4" key="1">
    <citation type="submission" date="2018-07" db="EMBL/GenBank/DDBJ databases">
        <title>Genomic Encyclopedia of Type Strains, Phase III (KMG-III): the genomes of soil and plant-associated and newly described type strains.</title>
        <authorList>
            <person name="Whitman W."/>
        </authorList>
    </citation>
    <scope>NUCLEOTIDE SEQUENCE [LARGE SCALE GENOMIC DNA]</scope>
    <source>
        <strain evidence="3 4">CECT 7946</strain>
    </source>
</reference>
<dbReference type="AlphaFoldDB" id="A0A3D9H1W5"/>
<comment type="caution">
    <text evidence="3">The sequence shown here is derived from an EMBL/GenBank/DDBJ whole genome shotgun (WGS) entry which is preliminary data.</text>
</comment>
<protein>
    <recommendedName>
        <fullName evidence="5">Sperm nuclear basic protein PL-I</fullName>
    </recommendedName>
</protein>
<keyword evidence="4" id="KW-1185">Reference proteome</keyword>
<feature type="compositionally biased region" description="Low complexity" evidence="1">
    <location>
        <begin position="388"/>
        <end position="402"/>
    </location>
</feature>
<dbReference type="OrthoDB" id="750023at2"/>
<accession>A0A3D9H1W5</accession>
<evidence type="ECO:0000256" key="1">
    <source>
        <dbReference type="SAM" id="MobiDB-lite"/>
    </source>
</evidence>
<feature type="chain" id="PRO_5017814921" description="Sperm nuclear basic protein PL-I" evidence="2">
    <location>
        <begin position="21"/>
        <end position="409"/>
    </location>
</feature>
<sequence length="409" mass="46726">MKRILYLFAALVAISTTAFATNTTTSEADASINNYVRGYGNSFIFTEEGIEFSVFADGQFDFYLPNYGPDVSVNIDRPGFSLSFNSGYDYNPYVQYDSFGAIIQIENTPIYYDYYGRVNQIGNIFINYNSFGRINRVGGLNVYYRNNAFWRYDGFINNYNRAYVYRPWHRFYAAPHVDFCIVHVNPYRQHYAPVRHIYYRPYTNNVRHYNIGRRDNGYAIRKTTSIRNRSYAQTPRNNTERSIRTRVQRNNTTIATTRATRLSESNSTRATRSANTTRSNSRSGSSEATSTRSNTRASVPTRTTRNESATTTRSNTRVSTPTRTTRKSNSISTRNNNVTRTNKSVSNNKTTSISKPRTTTNRSSNTTRSQNTRQGSTIKSKSSSVKARSNTSRTSNQSSTRSSSRRTRG</sequence>
<feature type="region of interest" description="Disordered" evidence="1">
    <location>
        <begin position="220"/>
        <end position="409"/>
    </location>
</feature>
<feature type="compositionally biased region" description="Polar residues" evidence="1">
    <location>
        <begin position="375"/>
        <end position="387"/>
    </location>
</feature>
<feature type="signal peptide" evidence="2">
    <location>
        <begin position="1"/>
        <end position="20"/>
    </location>
</feature>
<dbReference type="Proteomes" id="UP000256980">
    <property type="component" value="Unassembled WGS sequence"/>
</dbReference>
<feature type="compositionally biased region" description="Polar residues" evidence="1">
    <location>
        <begin position="318"/>
        <end position="356"/>
    </location>
</feature>
<evidence type="ECO:0008006" key="5">
    <source>
        <dbReference type="Google" id="ProtNLM"/>
    </source>
</evidence>
<dbReference type="EMBL" id="QRDV01000005">
    <property type="protein sequence ID" value="RED43475.1"/>
    <property type="molecule type" value="Genomic_DNA"/>
</dbReference>
<gene>
    <name evidence="3" type="ORF">DFQ10_10573</name>
</gene>
<feature type="compositionally biased region" description="Polar residues" evidence="1">
    <location>
        <begin position="222"/>
        <end position="237"/>
    </location>
</feature>
<dbReference type="RefSeq" id="WP_115817578.1">
    <property type="nucleotide sequence ID" value="NZ_QRDV01000005.1"/>
</dbReference>
<evidence type="ECO:0000256" key="2">
    <source>
        <dbReference type="SAM" id="SignalP"/>
    </source>
</evidence>
<proteinExistence type="predicted"/>
<feature type="compositionally biased region" description="Low complexity" evidence="1">
    <location>
        <begin position="301"/>
        <end position="317"/>
    </location>
</feature>
<evidence type="ECO:0000313" key="3">
    <source>
        <dbReference type="EMBL" id="RED43475.1"/>
    </source>
</evidence>
<feature type="compositionally biased region" description="Low complexity" evidence="1">
    <location>
        <begin position="249"/>
        <end position="294"/>
    </location>
</feature>
<evidence type="ECO:0000313" key="4">
    <source>
        <dbReference type="Proteomes" id="UP000256980"/>
    </source>
</evidence>